<accession>A0AAD6U6P7</accession>
<feature type="compositionally biased region" description="Basic and acidic residues" evidence="1">
    <location>
        <begin position="880"/>
        <end position="892"/>
    </location>
</feature>
<feature type="compositionally biased region" description="Polar residues" evidence="1">
    <location>
        <begin position="837"/>
        <end position="847"/>
    </location>
</feature>
<dbReference type="EMBL" id="JARJCN010000019">
    <property type="protein sequence ID" value="KAJ7092062.1"/>
    <property type="molecule type" value="Genomic_DNA"/>
</dbReference>
<organism evidence="2 3">
    <name type="scientific">Mycena belliarum</name>
    <dbReference type="NCBI Taxonomy" id="1033014"/>
    <lineage>
        <taxon>Eukaryota</taxon>
        <taxon>Fungi</taxon>
        <taxon>Dikarya</taxon>
        <taxon>Basidiomycota</taxon>
        <taxon>Agaricomycotina</taxon>
        <taxon>Agaricomycetes</taxon>
        <taxon>Agaricomycetidae</taxon>
        <taxon>Agaricales</taxon>
        <taxon>Marasmiineae</taxon>
        <taxon>Mycenaceae</taxon>
        <taxon>Mycena</taxon>
    </lineage>
</organism>
<comment type="caution">
    <text evidence="2">The sequence shown here is derived from an EMBL/GenBank/DDBJ whole genome shotgun (WGS) entry which is preliminary data.</text>
</comment>
<evidence type="ECO:0000313" key="2">
    <source>
        <dbReference type="EMBL" id="KAJ7092062.1"/>
    </source>
</evidence>
<feature type="compositionally biased region" description="Low complexity" evidence="1">
    <location>
        <begin position="427"/>
        <end position="454"/>
    </location>
</feature>
<sequence>MPKRLPSAPSAHARRNPQKKLQPVRKRVGISSAAKASMLLKRAQNKARLEAYDDDVDRFFAYRSSEITRMSTEHSVKEADVRKLLCNVSHFKHSRRPTLHNAIIHDMALKAQEAGDAKAVPQLQEDLTEAVEAGTLVVNEDLLDEDEKKRLMDQLIEFRSTQARGARATNKSAAMDGVQTVKRIGDELVDLFERTGIRGFAVLSRGNADDAALPVCVESDDILDFFMQTYDFSWGDMLRAFEMYCCTRDKGNKSSNDLSKVRKEIVTLMGQGLRKVSKDKGANMSYDDYDYQIRELKRVELLGWPTDITMERPSKMGVEGARKIRDRLRDGSIQWHRMTAPDHAALVKKHENERAEHLARTGEPLRRRAERSDSGKKRGPNKGKGKGKSGAKGKGAAGKGGDKSADNSDSGSGSDDEESGDEDRSPTASSRAAPRTGASASAAMTAATPSLALPSAPPSPSAAPSTAPVYREYAPFNPGAFDPSSFDFSGLVAMPGVGVSNENGTLYPTGNPEVPHSRDAYGVPLQLHADAYTGATSNVEVPGSINAYGVPLQLHADAYTGATSNVEVPHSRDAYGVPLQLHADAYTGATRNVEVPGSLDAYGVPLQLHADAYTGATRNVEVPHSRDAYGVPLQLHADAYTGATSNVEVPGSLDAYGVPLHLHAHGYMGSTSNVEAHASLDAYGVPFQLHKDAHPGATSNTEGAVSLDRHGAPFELHGDALVGATSNTEAASSPPFVPGYGAGDVAAPDTYGGLLPTNYASSTSGGIEGIDGAASGAPRSPSEATPTATTSMAAGASHAAGRSVALAPTGTQQPLKKRKGHDLEGTGSAKKARKSTGGDSTADSTAQGKGRKERSDKGKRKKDRGEEEENEPAPRKRKVRSDAGKPRKKRDA</sequence>
<feature type="compositionally biased region" description="Basic and acidic residues" evidence="1">
    <location>
        <begin position="348"/>
        <end position="376"/>
    </location>
</feature>
<name>A0AAD6U6P7_9AGAR</name>
<feature type="compositionally biased region" description="Basic residues" evidence="1">
    <location>
        <begin position="377"/>
        <end position="391"/>
    </location>
</feature>
<feature type="region of interest" description="Disordered" evidence="1">
    <location>
        <begin position="346"/>
        <end position="466"/>
    </location>
</feature>
<feature type="compositionally biased region" description="Basic residues" evidence="1">
    <location>
        <begin position="849"/>
        <end position="862"/>
    </location>
</feature>
<feature type="compositionally biased region" description="Basic residues" evidence="1">
    <location>
        <begin position="12"/>
        <end position="26"/>
    </location>
</feature>
<protein>
    <submittedName>
        <fullName evidence="2">Uncharacterized protein</fullName>
    </submittedName>
</protein>
<evidence type="ECO:0000256" key="1">
    <source>
        <dbReference type="SAM" id="MobiDB-lite"/>
    </source>
</evidence>
<dbReference type="AlphaFoldDB" id="A0AAD6U6P7"/>
<keyword evidence="3" id="KW-1185">Reference proteome</keyword>
<evidence type="ECO:0000313" key="3">
    <source>
        <dbReference type="Proteomes" id="UP001222325"/>
    </source>
</evidence>
<gene>
    <name evidence="2" type="ORF">B0H15DRAFT_948244</name>
</gene>
<proteinExistence type="predicted"/>
<dbReference type="Proteomes" id="UP001222325">
    <property type="component" value="Unassembled WGS sequence"/>
</dbReference>
<feature type="compositionally biased region" description="Low complexity" evidence="1">
    <location>
        <begin position="777"/>
        <end position="800"/>
    </location>
</feature>
<reference evidence="2" key="1">
    <citation type="submission" date="2023-03" db="EMBL/GenBank/DDBJ databases">
        <title>Massive genome expansion in bonnet fungi (Mycena s.s.) driven by repeated elements and novel gene families across ecological guilds.</title>
        <authorList>
            <consortium name="Lawrence Berkeley National Laboratory"/>
            <person name="Harder C.B."/>
            <person name="Miyauchi S."/>
            <person name="Viragh M."/>
            <person name="Kuo A."/>
            <person name="Thoen E."/>
            <person name="Andreopoulos B."/>
            <person name="Lu D."/>
            <person name="Skrede I."/>
            <person name="Drula E."/>
            <person name="Henrissat B."/>
            <person name="Morin E."/>
            <person name="Kohler A."/>
            <person name="Barry K."/>
            <person name="LaButti K."/>
            <person name="Morin E."/>
            <person name="Salamov A."/>
            <person name="Lipzen A."/>
            <person name="Mereny Z."/>
            <person name="Hegedus B."/>
            <person name="Baldrian P."/>
            <person name="Stursova M."/>
            <person name="Weitz H."/>
            <person name="Taylor A."/>
            <person name="Grigoriev I.V."/>
            <person name="Nagy L.G."/>
            <person name="Martin F."/>
            <person name="Kauserud H."/>
        </authorList>
    </citation>
    <scope>NUCLEOTIDE SEQUENCE</scope>
    <source>
        <strain evidence="2">CBHHK173m</strain>
    </source>
</reference>
<feature type="region of interest" description="Disordered" evidence="1">
    <location>
        <begin position="1"/>
        <end position="26"/>
    </location>
</feature>
<feature type="region of interest" description="Disordered" evidence="1">
    <location>
        <begin position="770"/>
        <end position="892"/>
    </location>
</feature>